<evidence type="ECO:0000313" key="4">
    <source>
        <dbReference type="Proteomes" id="UP000199323"/>
    </source>
</evidence>
<evidence type="ECO:0000313" key="3">
    <source>
        <dbReference type="EMBL" id="SFE61507.1"/>
    </source>
</evidence>
<gene>
    <name evidence="3" type="ORF">SAMN05216251_10478</name>
</gene>
<keyword evidence="1" id="KW-0812">Transmembrane</keyword>
<keyword evidence="1" id="KW-1133">Transmembrane helix</keyword>
<name>A0A1I2BZG7_9ACTN</name>
<proteinExistence type="predicted"/>
<protein>
    <recommendedName>
        <fullName evidence="5">Lipoprotein</fullName>
    </recommendedName>
</protein>
<keyword evidence="1" id="KW-0472">Membrane</keyword>
<sequence>MRAGRTTPLLLAAAILAVTAPAALADSNITSFGFSVSPTTVAPGAKVTLTATDCASQATASAPALFDDVTLGKGDGPGQTATVTVDSDAKPGAQYDVTFTCGSERGTTPLTISTGRTTPIGTVKTGVGGGVSGPNAAEILAGAVLVGAAGVMVVRRRRASRG</sequence>
<dbReference type="Proteomes" id="UP000199323">
    <property type="component" value="Unassembled WGS sequence"/>
</dbReference>
<feature type="chain" id="PRO_5011560658" description="Lipoprotein" evidence="2">
    <location>
        <begin position="26"/>
        <end position="162"/>
    </location>
</feature>
<dbReference type="EMBL" id="FONG01000004">
    <property type="protein sequence ID" value="SFE61507.1"/>
    <property type="molecule type" value="Genomic_DNA"/>
</dbReference>
<feature type="transmembrane region" description="Helical" evidence="1">
    <location>
        <begin position="136"/>
        <end position="154"/>
    </location>
</feature>
<organism evidence="3 4">
    <name type="scientific">Actinacidiphila alni</name>
    <dbReference type="NCBI Taxonomy" id="380248"/>
    <lineage>
        <taxon>Bacteria</taxon>
        <taxon>Bacillati</taxon>
        <taxon>Actinomycetota</taxon>
        <taxon>Actinomycetes</taxon>
        <taxon>Kitasatosporales</taxon>
        <taxon>Streptomycetaceae</taxon>
        <taxon>Actinacidiphila</taxon>
    </lineage>
</organism>
<dbReference type="RefSeq" id="WP_093712779.1">
    <property type="nucleotide sequence ID" value="NZ_FONG01000004.1"/>
</dbReference>
<feature type="signal peptide" evidence="2">
    <location>
        <begin position="1"/>
        <end position="25"/>
    </location>
</feature>
<evidence type="ECO:0008006" key="5">
    <source>
        <dbReference type="Google" id="ProtNLM"/>
    </source>
</evidence>
<keyword evidence="4" id="KW-1185">Reference proteome</keyword>
<dbReference type="STRING" id="380248.SAMN05216251_10478"/>
<accession>A0A1I2BZG7</accession>
<evidence type="ECO:0000256" key="2">
    <source>
        <dbReference type="SAM" id="SignalP"/>
    </source>
</evidence>
<keyword evidence="2" id="KW-0732">Signal</keyword>
<reference evidence="3 4" key="1">
    <citation type="submission" date="2016-10" db="EMBL/GenBank/DDBJ databases">
        <authorList>
            <person name="de Groot N.N."/>
        </authorList>
    </citation>
    <scope>NUCLEOTIDE SEQUENCE [LARGE SCALE GENOMIC DNA]</scope>
    <source>
        <strain evidence="3 4">CGMCC 4.3510</strain>
    </source>
</reference>
<dbReference type="OrthoDB" id="4332523at2"/>
<dbReference type="AlphaFoldDB" id="A0A1I2BZG7"/>
<evidence type="ECO:0000256" key="1">
    <source>
        <dbReference type="SAM" id="Phobius"/>
    </source>
</evidence>